<name>A0A5C5VN65_9BACT</name>
<evidence type="ECO:0000256" key="1">
    <source>
        <dbReference type="SAM" id="MobiDB-lite"/>
    </source>
</evidence>
<dbReference type="EMBL" id="SJPH01000014">
    <property type="protein sequence ID" value="TWT40106.1"/>
    <property type="molecule type" value="Genomic_DNA"/>
</dbReference>
<organism evidence="2 3">
    <name type="scientific">Botrimarina hoheduenensis</name>
    <dbReference type="NCBI Taxonomy" id="2528000"/>
    <lineage>
        <taxon>Bacteria</taxon>
        <taxon>Pseudomonadati</taxon>
        <taxon>Planctomycetota</taxon>
        <taxon>Planctomycetia</taxon>
        <taxon>Pirellulales</taxon>
        <taxon>Lacipirellulaceae</taxon>
        <taxon>Botrimarina</taxon>
    </lineage>
</organism>
<dbReference type="RefSeq" id="WP_146575623.1">
    <property type="nucleotide sequence ID" value="NZ_SJPH01000014.1"/>
</dbReference>
<gene>
    <name evidence="2" type="ORF">Pla111_34350</name>
</gene>
<evidence type="ECO:0000313" key="3">
    <source>
        <dbReference type="Proteomes" id="UP000318995"/>
    </source>
</evidence>
<keyword evidence="3" id="KW-1185">Reference proteome</keyword>
<dbReference type="Proteomes" id="UP000318995">
    <property type="component" value="Unassembled WGS sequence"/>
</dbReference>
<feature type="region of interest" description="Disordered" evidence="1">
    <location>
        <begin position="104"/>
        <end position="150"/>
    </location>
</feature>
<proteinExistence type="predicted"/>
<comment type="caution">
    <text evidence="2">The sequence shown here is derived from an EMBL/GenBank/DDBJ whole genome shotgun (WGS) entry which is preliminary data.</text>
</comment>
<sequence length="174" mass="19947">MIKANLTSGKFTYLSESYYGLEECLAQQSSGPTKDCVADEVMLREQYELMSHVNEVRKLIASRTDVPELEQCLRKLADFSFTAGRFFERLKARQVDADLQKGRATKRRLAENREQGAQTRLRKAEEKRSKAEAALKRAKKDYPNRGLTHQKEQAAKALGISMKTLNRYLRPDES</sequence>
<reference evidence="2 3" key="1">
    <citation type="submission" date="2019-02" db="EMBL/GenBank/DDBJ databases">
        <title>Deep-cultivation of Planctomycetes and their phenomic and genomic characterization uncovers novel biology.</title>
        <authorList>
            <person name="Wiegand S."/>
            <person name="Jogler M."/>
            <person name="Boedeker C."/>
            <person name="Pinto D."/>
            <person name="Vollmers J."/>
            <person name="Rivas-Marin E."/>
            <person name="Kohn T."/>
            <person name="Peeters S.H."/>
            <person name="Heuer A."/>
            <person name="Rast P."/>
            <person name="Oberbeckmann S."/>
            <person name="Bunk B."/>
            <person name="Jeske O."/>
            <person name="Meyerdierks A."/>
            <person name="Storesund J.E."/>
            <person name="Kallscheuer N."/>
            <person name="Luecker S."/>
            <person name="Lage O.M."/>
            <person name="Pohl T."/>
            <person name="Merkel B.J."/>
            <person name="Hornburger P."/>
            <person name="Mueller R.-W."/>
            <person name="Bruemmer F."/>
            <person name="Labrenz M."/>
            <person name="Spormann A.M."/>
            <person name="Op Den Camp H."/>
            <person name="Overmann J."/>
            <person name="Amann R."/>
            <person name="Jetten M.S.M."/>
            <person name="Mascher T."/>
            <person name="Medema M.H."/>
            <person name="Devos D.P."/>
            <person name="Kaster A.-K."/>
            <person name="Ovreas L."/>
            <person name="Rohde M."/>
            <person name="Galperin M.Y."/>
            <person name="Jogler C."/>
        </authorList>
    </citation>
    <scope>NUCLEOTIDE SEQUENCE [LARGE SCALE GENOMIC DNA]</scope>
    <source>
        <strain evidence="2 3">Pla111</strain>
    </source>
</reference>
<feature type="compositionally biased region" description="Basic and acidic residues" evidence="1">
    <location>
        <begin position="122"/>
        <end position="150"/>
    </location>
</feature>
<accession>A0A5C5VN65</accession>
<dbReference type="AlphaFoldDB" id="A0A5C5VN65"/>
<evidence type="ECO:0000313" key="2">
    <source>
        <dbReference type="EMBL" id="TWT40106.1"/>
    </source>
</evidence>
<protein>
    <submittedName>
        <fullName evidence="2">Uncharacterized protein</fullName>
    </submittedName>
</protein>